<evidence type="ECO:0000256" key="2">
    <source>
        <dbReference type="ARBA" id="ARBA00023015"/>
    </source>
</evidence>
<dbReference type="EMBL" id="KK785189">
    <property type="protein sequence ID" value="KDO47127.1"/>
    <property type="molecule type" value="Genomic_DNA"/>
</dbReference>
<gene>
    <name evidence="6" type="ORF">CISIN_1g038879mg</name>
</gene>
<evidence type="ECO:0000313" key="7">
    <source>
        <dbReference type="Proteomes" id="UP000027120"/>
    </source>
</evidence>
<evidence type="ECO:0008006" key="8">
    <source>
        <dbReference type="Google" id="ProtNLM"/>
    </source>
</evidence>
<dbReference type="PANTHER" id="PTHR34269:SF11">
    <property type="entry name" value="B3 DOMAIN PROTEIN"/>
    <property type="match status" value="1"/>
</dbReference>
<evidence type="ECO:0000313" key="6">
    <source>
        <dbReference type="EMBL" id="KDO47127.1"/>
    </source>
</evidence>
<evidence type="ECO:0000256" key="1">
    <source>
        <dbReference type="ARBA" id="ARBA00004123"/>
    </source>
</evidence>
<dbReference type="AlphaFoldDB" id="A0A067E7B8"/>
<keyword evidence="2" id="KW-0805">Transcription regulation</keyword>
<dbReference type="GO" id="GO:0005634">
    <property type="term" value="C:nucleus"/>
    <property type="evidence" value="ECO:0007669"/>
    <property type="project" value="UniProtKB-SubCell"/>
</dbReference>
<accession>A0A067E7B8</accession>
<keyword evidence="5" id="KW-0539">Nucleus</keyword>
<keyword evidence="7" id="KW-1185">Reference proteome</keyword>
<organism evidence="6 7">
    <name type="scientific">Citrus sinensis</name>
    <name type="common">Sweet orange</name>
    <name type="synonym">Citrus aurantium var. sinensis</name>
    <dbReference type="NCBI Taxonomy" id="2711"/>
    <lineage>
        <taxon>Eukaryota</taxon>
        <taxon>Viridiplantae</taxon>
        <taxon>Streptophyta</taxon>
        <taxon>Embryophyta</taxon>
        <taxon>Tracheophyta</taxon>
        <taxon>Spermatophyta</taxon>
        <taxon>Magnoliopsida</taxon>
        <taxon>eudicotyledons</taxon>
        <taxon>Gunneridae</taxon>
        <taxon>Pentapetalae</taxon>
        <taxon>rosids</taxon>
        <taxon>malvids</taxon>
        <taxon>Sapindales</taxon>
        <taxon>Rutaceae</taxon>
        <taxon>Aurantioideae</taxon>
        <taxon>Citrus</taxon>
    </lineage>
</organism>
<keyword evidence="3" id="KW-0238">DNA-binding</keyword>
<proteinExistence type="predicted"/>
<feature type="non-terminal residue" evidence="6">
    <location>
        <position position="1"/>
    </location>
</feature>
<dbReference type="Gene3D" id="2.40.330.10">
    <property type="entry name" value="DNA-binding pseudobarrel domain"/>
    <property type="match status" value="1"/>
</dbReference>
<protein>
    <recommendedName>
        <fullName evidence="8">TF-B3 domain-containing protein</fullName>
    </recommendedName>
</protein>
<reference evidence="6 7" key="1">
    <citation type="submission" date="2014-04" db="EMBL/GenBank/DDBJ databases">
        <authorList>
            <consortium name="International Citrus Genome Consortium"/>
            <person name="Gmitter F."/>
            <person name="Chen C."/>
            <person name="Farmerie W."/>
            <person name="Harkins T."/>
            <person name="Desany B."/>
            <person name="Mohiuddin M."/>
            <person name="Kodira C."/>
            <person name="Borodovsky M."/>
            <person name="Lomsadze A."/>
            <person name="Burns P."/>
            <person name="Jenkins J."/>
            <person name="Prochnik S."/>
            <person name="Shu S."/>
            <person name="Chapman J."/>
            <person name="Pitluck S."/>
            <person name="Schmutz J."/>
            <person name="Rokhsar D."/>
        </authorList>
    </citation>
    <scope>NUCLEOTIDE SEQUENCE</scope>
</reference>
<dbReference type="InterPro" id="IPR051442">
    <property type="entry name" value="B3_domain"/>
</dbReference>
<dbReference type="PANTHER" id="PTHR34269">
    <property type="entry name" value="TRANSCRIPTION FACTOR B3-DOMAIN FAMILY-RELATED"/>
    <property type="match status" value="1"/>
</dbReference>
<evidence type="ECO:0000256" key="4">
    <source>
        <dbReference type="ARBA" id="ARBA00023163"/>
    </source>
</evidence>
<keyword evidence="4" id="KW-0804">Transcription</keyword>
<dbReference type="InterPro" id="IPR015300">
    <property type="entry name" value="DNA-bd_pseudobarrel_sf"/>
</dbReference>
<dbReference type="SMR" id="A0A067E7B8"/>
<name>A0A067E7B8_CITSI</name>
<dbReference type="GO" id="GO:0003677">
    <property type="term" value="F:DNA binding"/>
    <property type="evidence" value="ECO:0007669"/>
    <property type="project" value="UniProtKB-KW"/>
</dbReference>
<sequence>PGEEEHKSRIGVSTKLNLFTYPWKINKILTSSDLRHLTRLVSVWDCDTNSMHCLVFKKWATSKSYVLINHWTKDFVRRRELAAGDEIGMCWDSFYSRFNFSVLKRPSPFN</sequence>
<dbReference type="Proteomes" id="UP000027120">
    <property type="component" value="Unassembled WGS sequence"/>
</dbReference>
<evidence type="ECO:0000256" key="3">
    <source>
        <dbReference type="ARBA" id="ARBA00023125"/>
    </source>
</evidence>
<dbReference type="SUPFAM" id="SSF101936">
    <property type="entry name" value="DNA-binding pseudobarrel domain"/>
    <property type="match status" value="1"/>
</dbReference>
<comment type="subcellular location">
    <subcellularLocation>
        <location evidence="1">Nucleus</location>
    </subcellularLocation>
</comment>
<evidence type="ECO:0000256" key="5">
    <source>
        <dbReference type="ARBA" id="ARBA00023242"/>
    </source>
</evidence>